<organism evidence="20">
    <name type="scientific">Tetraselmis chuii</name>
    <dbReference type="NCBI Taxonomy" id="63592"/>
    <lineage>
        <taxon>Eukaryota</taxon>
        <taxon>Viridiplantae</taxon>
        <taxon>Chlorophyta</taxon>
        <taxon>core chlorophytes</taxon>
        <taxon>Chlorodendrophyceae</taxon>
        <taxon>Chlorodendrales</taxon>
        <taxon>Chlorodendraceae</taxon>
        <taxon>Tetraselmis</taxon>
    </lineage>
</organism>
<keyword evidence="8 11" id="KW-0378">Hydrolase</keyword>
<evidence type="ECO:0000256" key="15">
    <source>
        <dbReference type="RuleBase" id="RU366025"/>
    </source>
</evidence>
<feature type="domain" description="UBA" evidence="17">
    <location>
        <begin position="657"/>
        <end position="698"/>
    </location>
</feature>
<evidence type="ECO:0000256" key="10">
    <source>
        <dbReference type="ARBA" id="ARBA00022833"/>
    </source>
</evidence>
<dbReference type="GO" id="GO:0008270">
    <property type="term" value="F:zinc ion binding"/>
    <property type="evidence" value="ECO:0007669"/>
    <property type="project" value="UniProtKB-UniRule"/>
</dbReference>
<protein>
    <recommendedName>
        <fullName evidence="11 15">Ubiquitin carboxyl-terminal hydrolase</fullName>
        <ecNumber evidence="11 15">3.4.19.12</ecNumber>
    </recommendedName>
</protein>
<dbReference type="Pfam" id="PF00443">
    <property type="entry name" value="UCH"/>
    <property type="match status" value="1"/>
</dbReference>
<dbReference type="Gene3D" id="1.10.8.10">
    <property type="entry name" value="DNA helicase RuvA subunit, C-terminal domain"/>
    <property type="match status" value="2"/>
</dbReference>
<dbReference type="SUPFAM" id="SSF54001">
    <property type="entry name" value="Cysteine proteinases"/>
    <property type="match status" value="1"/>
</dbReference>
<dbReference type="PANTHER" id="PTHR24006:SF664">
    <property type="entry name" value="UBIQUITIN CARBOXYL-TERMINAL HYDROLASE"/>
    <property type="match status" value="1"/>
</dbReference>
<feature type="region of interest" description="Disordered" evidence="16">
    <location>
        <begin position="392"/>
        <end position="411"/>
    </location>
</feature>
<dbReference type="AlphaFoldDB" id="A0A7S1SZS2"/>
<dbReference type="PROSITE" id="PS00972">
    <property type="entry name" value="USP_1"/>
    <property type="match status" value="1"/>
</dbReference>
<evidence type="ECO:0000256" key="6">
    <source>
        <dbReference type="ARBA" id="ARBA00022771"/>
    </source>
</evidence>
<dbReference type="Pfam" id="PF02148">
    <property type="entry name" value="zf-UBP"/>
    <property type="match status" value="1"/>
</dbReference>
<evidence type="ECO:0000256" key="11">
    <source>
        <dbReference type="PIRNR" id="PIRNR016308"/>
    </source>
</evidence>
<dbReference type="FunFam" id="3.30.40.10:FF:000026">
    <property type="entry name" value="Ubiquitin carboxyl-terminal hydrolase"/>
    <property type="match status" value="1"/>
</dbReference>
<evidence type="ECO:0000256" key="4">
    <source>
        <dbReference type="ARBA" id="ARBA00022723"/>
    </source>
</evidence>
<dbReference type="GO" id="GO:0005634">
    <property type="term" value="C:nucleus"/>
    <property type="evidence" value="ECO:0007669"/>
    <property type="project" value="TreeGrafter"/>
</dbReference>
<feature type="domain" description="UBP-type" evidence="19">
    <location>
        <begin position="166"/>
        <end position="281"/>
    </location>
</feature>
<evidence type="ECO:0000256" key="9">
    <source>
        <dbReference type="ARBA" id="ARBA00022807"/>
    </source>
</evidence>
<evidence type="ECO:0000259" key="19">
    <source>
        <dbReference type="PROSITE" id="PS50271"/>
    </source>
</evidence>
<dbReference type="FunFam" id="1.10.8.10:FF:000086">
    <property type="entry name" value="Ubiquitin carboxyl-terminal hydrolase"/>
    <property type="match status" value="1"/>
</dbReference>
<evidence type="ECO:0000256" key="1">
    <source>
        <dbReference type="ARBA" id="ARBA00000707"/>
    </source>
</evidence>
<keyword evidence="9 11" id="KW-0788">Thiol protease</keyword>
<dbReference type="InterPro" id="IPR015940">
    <property type="entry name" value="UBA"/>
</dbReference>
<gene>
    <name evidence="20" type="ORF">TCHU04912_LOCUS13955</name>
</gene>
<keyword evidence="4 11" id="KW-0479">Metal-binding</keyword>
<evidence type="ECO:0000256" key="13">
    <source>
        <dbReference type="PIRSR" id="PIRSR016308-3"/>
    </source>
</evidence>
<evidence type="ECO:0000256" key="3">
    <source>
        <dbReference type="ARBA" id="ARBA00022670"/>
    </source>
</evidence>
<keyword evidence="10 11" id="KW-0862">Zinc</keyword>
<comment type="function">
    <text evidence="15">Recognizes and hydrolyzes the peptide bond at the C-terminal Gly of ubiquitin. Involved in the processing of poly-ubiquitin precursors as well as that of ubiquitinated proteins.</text>
</comment>
<dbReference type="InterPro" id="IPR018200">
    <property type="entry name" value="USP_CS"/>
</dbReference>
<dbReference type="Gene3D" id="3.30.40.10">
    <property type="entry name" value="Zinc/RING finger domain, C3HC4 (zinc finger)"/>
    <property type="match status" value="2"/>
</dbReference>
<evidence type="ECO:0000256" key="16">
    <source>
        <dbReference type="SAM" id="MobiDB-lite"/>
    </source>
</evidence>
<dbReference type="SUPFAM" id="SSF57850">
    <property type="entry name" value="RING/U-box"/>
    <property type="match status" value="1"/>
</dbReference>
<dbReference type="GO" id="GO:0016579">
    <property type="term" value="P:protein deubiquitination"/>
    <property type="evidence" value="ECO:0007669"/>
    <property type="project" value="InterPro"/>
</dbReference>
<feature type="domain" description="UBA" evidence="17">
    <location>
        <begin position="723"/>
        <end position="763"/>
    </location>
</feature>
<sequence length="860" mass="93491">MVSESVLDVVRAHMGSVRSPGHYDKVYKDECTFSFDTPESPGGLYINMNSFQAFGEKYVELDYSRTNNHLYLHEKHVKVPISQEEEESAKAAPTKMNIGGEGGFQLEKKLYNLEKQITLVIMPERTCIELPCSDLPEVVLQAINAVVAHEAAGKQEEVSVWEEERAVSKYAESLEQLPANGKVIPSDPSQWKCDESGATENLWLNLSTGFIGSGRQNWDGSGGNGAAIRHFDQTGKKYPLAVKLGTITPHSADVYSYAADEDDMVLDPHLAVHLSHWGIDIMQMEKTEKTMAELEIERNQSFEFDKITEAGAELVSVSGPGLVGLVNLGNSCYMNSVLQVMWSLPGLSERYLASRAALFETAPSDALGDFATQFAKVGAALVEAKVGTYQSNPPLPSGEVAEDPKPSAAPSRFKTLVGRGHPEFSSGRQQDACEYFQYLLSKMECAEHAGGSRLGPCPHVSSSVQLYQFATEDKVLCKESGFVSYKKNITNVLGLNIPLEDAVNRDELEAYKERELKRQKLAEEGADAYIGEETQAAATEKEDPVIPQVPFQACLAQLGRESIMEDYFSAALGKKVQASHSVRLATMPPLLVVQMRRYFVDTDWTPKKMNVLVEVPETLSLEAFRSAGPQPDDKLQPEVEEALPTGHASVSSSAAPQPNPEIVSQLMSMGFSENGSKRAALATGNSSAEASMEWVFGHMEDPDFNSPLPDPADVASANGASDALDAVAMSSLTAMGFTEEQAKAALKSSDGNVERAGDWLFSHMDNLDSEVAKVNSAASATANPTEPAPGVGVAALSDGQGEYSLVGIVSHMGSNTACGHYVCHIKKDGRWVLFNDEKVALSEKPPMDLGYMYFFKRNDV</sequence>
<dbReference type="Gene3D" id="3.90.70.10">
    <property type="entry name" value="Cysteine proteinases"/>
    <property type="match status" value="1"/>
</dbReference>
<dbReference type="PROSITE" id="PS50271">
    <property type="entry name" value="ZF_UBP"/>
    <property type="match status" value="1"/>
</dbReference>
<evidence type="ECO:0000259" key="17">
    <source>
        <dbReference type="PROSITE" id="PS50030"/>
    </source>
</evidence>
<dbReference type="PROSITE" id="PS00973">
    <property type="entry name" value="USP_2"/>
    <property type="match status" value="1"/>
</dbReference>
<comment type="similarity">
    <text evidence="2 11 15">Belongs to the peptidase C19 family.</text>
</comment>
<dbReference type="InterPro" id="IPR009060">
    <property type="entry name" value="UBA-like_sf"/>
</dbReference>
<keyword evidence="7 11" id="KW-0833">Ubl conjugation pathway</keyword>
<dbReference type="InterPro" id="IPR001607">
    <property type="entry name" value="Znf_UBP"/>
</dbReference>
<evidence type="ECO:0000256" key="2">
    <source>
        <dbReference type="ARBA" id="ARBA00009085"/>
    </source>
</evidence>
<dbReference type="InterPro" id="IPR001394">
    <property type="entry name" value="Peptidase_C19_UCH"/>
</dbReference>
<feature type="active site" description="Proton acceptor" evidence="12">
    <location>
        <position position="820"/>
    </location>
</feature>
<proteinExistence type="inferred from homology"/>
<dbReference type="InterPro" id="IPR050164">
    <property type="entry name" value="Peptidase_C19"/>
</dbReference>
<dbReference type="CDD" id="cd14386">
    <property type="entry name" value="UBA2_UBP5"/>
    <property type="match status" value="1"/>
</dbReference>
<evidence type="ECO:0000256" key="5">
    <source>
        <dbReference type="ARBA" id="ARBA00022737"/>
    </source>
</evidence>
<evidence type="ECO:0000256" key="14">
    <source>
        <dbReference type="PROSITE-ProRule" id="PRU00502"/>
    </source>
</evidence>
<reference evidence="20" key="1">
    <citation type="submission" date="2021-01" db="EMBL/GenBank/DDBJ databases">
        <authorList>
            <person name="Corre E."/>
            <person name="Pelletier E."/>
            <person name="Niang G."/>
            <person name="Scheremetjew M."/>
            <person name="Finn R."/>
            <person name="Kale V."/>
            <person name="Holt S."/>
            <person name="Cochrane G."/>
            <person name="Meng A."/>
            <person name="Brown T."/>
            <person name="Cohen L."/>
        </authorList>
    </citation>
    <scope>NUCLEOTIDE SEQUENCE</scope>
    <source>
        <strain evidence="20">PLY429</strain>
    </source>
</reference>
<keyword evidence="6 14" id="KW-0863">Zinc-finger</keyword>
<dbReference type="GO" id="GO:0004843">
    <property type="term" value="F:cysteine-type deubiquitinase activity"/>
    <property type="evidence" value="ECO:0007669"/>
    <property type="project" value="UniProtKB-UniRule"/>
</dbReference>
<dbReference type="InterPro" id="IPR028889">
    <property type="entry name" value="USP"/>
</dbReference>
<dbReference type="InterPro" id="IPR041432">
    <property type="entry name" value="UBP13_Znf-UBP_var"/>
</dbReference>
<dbReference type="Pfam" id="PF17807">
    <property type="entry name" value="zf-UBP_var"/>
    <property type="match status" value="1"/>
</dbReference>
<accession>A0A7S1SZS2</accession>
<feature type="domain" description="USP" evidence="18">
    <location>
        <begin position="323"/>
        <end position="858"/>
    </location>
</feature>
<feature type="active site" description="Nucleophile" evidence="12">
    <location>
        <position position="332"/>
    </location>
</feature>
<evidence type="ECO:0000256" key="8">
    <source>
        <dbReference type="ARBA" id="ARBA00022801"/>
    </source>
</evidence>
<name>A0A7S1SZS2_9CHLO</name>
<comment type="catalytic activity">
    <reaction evidence="1 11 15">
        <text>Thiol-dependent hydrolysis of ester, thioester, amide, peptide and isopeptide bonds formed by the C-terminal Gly of ubiquitin (a 76-residue protein attached to proteins as an intracellular targeting signal).</text>
        <dbReference type="EC" id="3.4.19.12"/>
    </reaction>
</comment>
<dbReference type="InterPro" id="IPR038765">
    <property type="entry name" value="Papain-like_cys_pep_sf"/>
</dbReference>
<dbReference type="PROSITE" id="PS50030">
    <property type="entry name" value="UBA"/>
    <property type="match status" value="2"/>
</dbReference>
<dbReference type="PIRSF" id="PIRSF016308">
    <property type="entry name" value="UBP"/>
    <property type="match status" value="1"/>
</dbReference>
<keyword evidence="3 11" id="KW-0645">Protease</keyword>
<dbReference type="EMBL" id="HBGG01027079">
    <property type="protein sequence ID" value="CAD9211716.1"/>
    <property type="molecule type" value="Transcribed_RNA"/>
</dbReference>
<evidence type="ECO:0000256" key="7">
    <source>
        <dbReference type="ARBA" id="ARBA00022786"/>
    </source>
</evidence>
<dbReference type="GO" id="GO:0006508">
    <property type="term" value="P:proteolysis"/>
    <property type="evidence" value="ECO:0007669"/>
    <property type="project" value="UniProtKB-KW"/>
</dbReference>
<dbReference type="SUPFAM" id="SSF46934">
    <property type="entry name" value="UBA-like"/>
    <property type="match status" value="1"/>
</dbReference>
<evidence type="ECO:0000313" key="20">
    <source>
        <dbReference type="EMBL" id="CAD9211716.1"/>
    </source>
</evidence>
<dbReference type="PROSITE" id="PS50235">
    <property type="entry name" value="USP_3"/>
    <property type="match status" value="1"/>
</dbReference>
<dbReference type="Pfam" id="PF00627">
    <property type="entry name" value="UBA"/>
    <property type="match status" value="2"/>
</dbReference>
<dbReference type="SMART" id="SM00290">
    <property type="entry name" value="ZnF_UBP"/>
    <property type="match status" value="1"/>
</dbReference>
<dbReference type="SMART" id="SM00165">
    <property type="entry name" value="UBA"/>
    <property type="match status" value="2"/>
</dbReference>
<evidence type="ECO:0000259" key="18">
    <source>
        <dbReference type="PROSITE" id="PS50235"/>
    </source>
</evidence>
<evidence type="ECO:0000256" key="12">
    <source>
        <dbReference type="PIRSR" id="PIRSR016308-1"/>
    </source>
</evidence>
<dbReference type="PANTHER" id="PTHR24006">
    <property type="entry name" value="UBIQUITIN CARBOXYL-TERMINAL HYDROLASE"/>
    <property type="match status" value="1"/>
</dbReference>
<keyword evidence="5" id="KW-0677">Repeat</keyword>
<dbReference type="InterPro" id="IPR016652">
    <property type="entry name" value="Ubiquitinyl_hydrolase"/>
</dbReference>
<feature type="binding site" evidence="13">
    <location>
        <position position="193"/>
    </location>
    <ligand>
        <name>Zn(2+)</name>
        <dbReference type="ChEBI" id="CHEBI:29105"/>
    </ligand>
</feature>
<dbReference type="EC" id="3.4.19.12" evidence="11 15"/>
<dbReference type="GO" id="GO:0005829">
    <property type="term" value="C:cytosol"/>
    <property type="evidence" value="ECO:0007669"/>
    <property type="project" value="TreeGrafter"/>
</dbReference>
<dbReference type="InterPro" id="IPR013083">
    <property type="entry name" value="Znf_RING/FYVE/PHD"/>
</dbReference>